<feature type="domain" description="Glycosyltransferase subfamily 4-like N-terminal" evidence="2">
    <location>
        <begin position="2"/>
        <end position="183"/>
    </location>
</feature>
<evidence type="ECO:0000259" key="2">
    <source>
        <dbReference type="Pfam" id="PF13439"/>
    </source>
</evidence>
<protein>
    <submittedName>
        <fullName evidence="3">Putative glycosyltransferase</fullName>
    </submittedName>
</protein>
<evidence type="ECO:0000313" key="3">
    <source>
        <dbReference type="EMBL" id="KHE92956.1"/>
    </source>
</evidence>
<dbReference type="AlphaFoldDB" id="A0A0B0ELT8"/>
<dbReference type="Pfam" id="PF00534">
    <property type="entry name" value="Glycos_transf_1"/>
    <property type="match status" value="1"/>
</dbReference>
<evidence type="ECO:0000313" key="4">
    <source>
        <dbReference type="Proteomes" id="UP000030652"/>
    </source>
</evidence>
<name>A0A0B0ELT8_9BACT</name>
<dbReference type="eggNOG" id="COG0297">
    <property type="taxonomic scope" value="Bacteria"/>
</dbReference>
<dbReference type="CDD" id="cd03801">
    <property type="entry name" value="GT4_PimA-like"/>
    <property type="match status" value="1"/>
</dbReference>
<proteinExistence type="predicted"/>
<dbReference type="GO" id="GO:0016757">
    <property type="term" value="F:glycosyltransferase activity"/>
    <property type="evidence" value="ECO:0007669"/>
    <property type="project" value="InterPro"/>
</dbReference>
<dbReference type="PANTHER" id="PTHR45947">
    <property type="entry name" value="SULFOQUINOVOSYL TRANSFERASE SQD2"/>
    <property type="match status" value="1"/>
</dbReference>
<dbReference type="InterPro" id="IPR001296">
    <property type="entry name" value="Glyco_trans_1"/>
</dbReference>
<gene>
    <name evidence="3" type="ORF">SCABRO_01345</name>
</gene>
<dbReference type="Gene3D" id="3.40.50.2000">
    <property type="entry name" value="Glycogen Phosphorylase B"/>
    <property type="match status" value="2"/>
</dbReference>
<organism evidence="3 4">
    <name type="scientific">Candidatus Scalindua brodae</name>
    <dbReference type="NCBI Taxonomy" id="237368"/>
    <lineage>
        <taxon>Bacteria</taxon>
        <taxon>Pseudomonadati</taxon>
        <taxon>Planctomycetota</taxon>
        <taxon>Candidatus Brocadiia</taxon>
        <taxon>Candidatus Brocadiales</taxon>
        <taxon>Candidatus Scalinduaceae</taxon>
        <taxon>Candidatus Scalindua</taxon>
    </lineage>
</organism>
<dbReference type="Pfam" id="PF13439">
    <property type="entry name" value="Glyco_transf_4"/>
    <property type="match status" value="1"/>
</dbReference>
<dbReference type="SUPFAM" id="SSF53756">
    <property type="entry name" value="UDP-Glycosyltransferase/glycogen phosphorylase"/>
    <property type="match status" value="1"/>
</dbReference>
<feature type="domain" description="Glycosyl transferase family 1" evidence="1">
    <location>
        <begin position="192"/>
        <end position="361"/>
    </location>
</feature>
<dbReference type="InterPro" id="IPR050194">
    <property type="entry name" value="Glycosyltransferase_grp1"/>
</dbReference>
<reference evidence="3 4" key="1">
    <citation type="submission" date="2014-10" db="EMBL/GenBank/DDBJ databases">
        <title>Draft genome of anammox bacterium scalindua brodae, obtained using differential coverage binning of sequence data from two enrichment reactors.</title>
        <authorList>
            <person name="Speth D.R."/>
            <person name="Russ L."/>
            <person name="Kartal B."/>
            <person name="Op den Camp H.J."/>
            <person name="Dutilh B.E."/>
            <person name="Jetten M.S."/>
        </authorList>
    </citation>
    <scope>NUCLEOTIDE SEQUENCE [LARGE SCALE GENOMIC DNA]</scope>
    <source>
        <strain evidence="3">RU1</strain>
    </source>
</reference>
<dbReference type="PANTHER" id="PTHR45947:SF3">
    <property type="entry name" value="SULFOQUINOVOSYL TRANSFERASE SQD2"/>
    <property type="match status" value="1"/>
</dbReference>
<comment type="caution">
    <text evidence="3">The sequence shown here is derived from an EMBL/GenBank/DDBJ whole genome shotgun (WGS) entry which is preliminary data.</text>
</comment>
<keyword evidence="3" id="KW-0808">Transferase</keyword>
<dbReference type="InterPro" id="IPR028098">
    <property type="entry name" value="Glyco_trans_4-like_N"/>
</dbReference>
<dbReference type="Proteomes" id="UP000030652">
    <property type="component" value="Unassembled WGS sequence"/>
</dbReference>
<sequence length="390" mass="44555">MEIHGKLLCEGLVKMGHEVTIISTKHPSNLDYEEKNGISINYLKNTVSGSKRKNWSRAGLNKFLELNDKRPFDIILSQQSSAYGFPRSLLKKSKIPLVTRVAGTQLDMLISVYNQTLNHKRGFFGLFNELLRTFYHYFLVELPLYHKSTELIVVSHHLADSLKKSYFVNQKKVNLIFHGTKTELFKPDERSRDSLRNKYNISTDSKVLLIASTVSRQKGFDLALKAFKRVFQEHPNARLLVVGEGDYLKDLKNFAYQLGMQNSVIFTGHVANEEMFRFYNASDIFLFPTLRVEGFPRVLIEAMSCRKPIVVSRIGGILSIIDDGKNGLLITPGNTDELINKITFLLENEGFADRLAGNAREQAVRLFSLEKMLEETIKVLEMAIVKAKEW</sequence>
<accession>A0A0B0ELT8</accession>
<dbReference type="EMBL" id="JRYO01000085">
    <property type="protein sequence ID" value="KHE92956.1"/>
    <property type="molecule type" value="Genomic_DNA"/>
</dbReference>
<evidence type="ECO:0000259" key="1">
    <source>
        <dbReference type="Pfam" id="PF00534"/>
    </source>
</evidence>